<keyword evidence="4 10" id="KW-0808">Transferase</keyword>
<feature type="transmembrane region" description="Helical" evidence="8">
    <location>
        <begin position="160"/>
        <end position="193"/>
    </location>
</feature>
<gene>
    <name evidence="10" type="ORF">F1654_04530</name>
</gene>
<dbReference type="AlphaFoldDB" id="A0A5M6ZMI9"/>
<organism evidence="10 11">
    <name type="scientific">Alkalicaulis satelles</name>
    <dbReference type="NCBI Taxonomy" id="2609175"/>
    <lineage>
        <taxon>Bacteria</taxon>
        <taxon>Pseudomonadati</taxon>
        <taxon>Pseudomonadota</taxon>
        <taxon>Alphaproteobacteria</taxon>
        <taxon>Maricaulales</taxon>
        <taxon>Maricaulaceae</taxon>
        <taxon>Alkalicaulis</taxon>
    </lineage>
</organism>
<comment type="subcellular location">
    <subcellularLocation>
        <location evidence="1">Cell membrane</location>
        <topology evidence="1">Multi-pass membrane protein</topology>
    </subcellularLocation>
</comment>
<evidence type="ECO:0000256" key="5">
    <source>
        <dbReference type="ARBA" id="ARBA00022692"/>
    </source>
</evidence>
<feature type="transmembrane region" description="Helical" evidence="8">
    <location>
        <begin position="343"/>
        <end position="363"/>
    </location>
</feature>
<keyword evidence="7 8" id="KW-0472">Membrane</keyword>
<dbReference type="PANTHER" id="PTHR33908:SF11">
    <property type="entry name" value="MEMBRANE PROTEIN"/>
    <property type="match status" value="1"/>
</dbReference>
<evidence type="ECO:0000256" key="7">
    <source>
        <dbReference type="ARBA" id="ARBA00023136"/>
    </source>
</evidence>
<evidence type="ECO:0000256" key="6">
    <source>
        <dbReference type="ARBA" id="ARBA00022989"/>
    </source>
</evidence>
<evidence type="ECO:0000256" key="8">
    <source>
        <dbReference type="SAM" id="Phobius"/>
    </source>
</evidence>
<comment type="caution">
    <text evidence="10">The sequence shown here is derived from an EMBL/GenBank/DDBJ whole genome shotgun (WGS) entry which is preliminary data.</text>
</comment>
<reference evidence="10 11" key="1">
    <citation type="submission" date="2019-09" db="EMBL/GenBank/DDBJ databases">
        <authorList>
            <person name="Kevbrin V."/>
            <person name="Grouzdev D.S."/>
        </authorList>
    </citation>
    <scope>NUCLEOTIDE SEQUENCE [LARGE SCALE GENOMIC DNA]</scope>
    <source>
        <strain evidence="10 11">G-192</strain>
    </source>
</reference>
<feature type="transmembrane region" description="Helical" evidence="8">
    <location>
        <begin position="259"/>
        <end position="278"/>
    </location>
</feature>
<dbReference type="PANTHER" id="PTHR33908">
    <property type="entry name" value="MANNOSYLTRANSFERASE YKCB-RELATED"/>
    <property type="match status" value="1"/>
</dbReference>
<keyword evidence="5 8" id="KW-0812">Transmembrane</keyword>
<dbReference type="InterPro" id="IPR050297">
    <property type="entry name" value="LipidA_mod_glycosyltrf_83"/>
</dbReference>
<keyword evidence="3" id="KW-0328">Glycosyltransferase</keyword>
<dbReference type="GO" id="GO:0016763">
    <property type="term" value="F:pentosyltransferase activity"/>
    <property type="evidence" value="ECO:0007669"/>
    <property type="project" value="TreeGrafter"/>
</dbReference>
<keyword evidence="2" id="KW-1003">Cell membrane</keyword>
<dbReference type="GO" id="GO:0005886">
    <property type="term" value="C:plasma membrane"/>
    <property type="evidence" value="ECO:0007669"/>
    <property type="project" value="UniProtKB-SubCell"/>
</dbReference>
<evidence type="ECO:0000256" key="1">
    <source>
        <dbReference type="ARBA" id="ARBA00004651"/>
    </source>
</evidence>
<evidence type="ECO:0000313" key="10">
    <source>
        <dbReference type="EMBL" id="KAA5805530.1"/>
    </source>
</evidence>
<proteinExistence type="predicted"/>
<feature type="transmembrane region" description="Helical" evidence="8">
    <location>
        <begin position="17"/>
        <end position="38"/>
    </location>
</feature>
<dbReference type="GO" id="GO:0009103">
    <property type="term" value="P:lipopolysaccharide biosynthetic process"/>
    <property type="evidence" value="ECO:0007669"/>
    <property type="project" value="UniProtKB-ARBA"/>
</dbReference>
<evidence type="ECO:0000256" key="3">
    <source>
        <dbReference type="ARBA" id="ARBA00022676"/>
    </source>
</evidence>
<dbReference type="EMBL" id="VWOJ01000001">
    <property type="protein sequence ID" value="KAA5805530.1"/>
    <property type="molecule type" value="Genomic_DNA"/>
</dbReference>
<evidence type="ECO:0000256" key="4">
    <source>
        <dbReference type="ARBA" id="ARBA00022679"/>
    </source>
</evidence>
<dbReference type="Pfam" id="PF13231">
    <property type="entry name" value="PMT_2"/>
    <property type="match status" value="1"/>
</dbReference>
<feature type="transmembrane region" description="Helical" evidence="8">
    <location>
        <begin position="205"/>
        <end position="223"/>
    </location>
</feature>
<feature type="transmembrane region" description="Helical" evidence="8">
    <location>
        <begin position="115"/>
        <end position="140"/>
    </location>
</feature>
<protein>
    <submittedName>
        <fullName evidence="10">Phospholipid carrier-dependent glycosyltransferase</fullName>
    </submittedName>
</protein>
<feature type="transmembrane region" description="Helical" evidence="8">
    <location>
        <begin position="317"/>
        <end position="336"/>
    </location>
</feature>
<evidence type="ECO:0000259" key="9">
    <source>
        <dbReference type="Pfam" id="PF13231"/>
    </source>
</evidence>
<dbReference type="InterPro" id="IPR038731">
    <property type="entry name" value="RgtA/B/C-like"/>
</dbReference>
<dbReference type="Proteomes" id="UP000325122">
    <property type="component" value="Unassembled WGS sequence"/>
</dbReference>
<evidence type="ECO:0000313" key="11">
    <source>
        <dbReference type="Proteomes" id="UP000325122"/>
    </source>
</evidence>
<feature type="domain" description="Glycosyltransferase RgtA/B/C/D-like" evidence="9">
    <location>
        <begin position="63"/>
        <end position="215"/>
    </location>
</feature>
<feature type="transmembrane region" description="Helical" evidence="8">
    <location>
        <begin position="290"/>
        <end position="311"/>
    </location>
</feature>
<feature type="transmembrane region" description="Helical" evidence="8">
    <location>
        <begin position="84"/>
        <end position="103"/>
    </location>
</feature>
<keyword evidence="11" id="KW-1185">Reference proteome</keyword>
<sequence length="521" mass="55982">MRMPDPLSCLPDQTRPALFLAGGVMLVLLAVRISVLFFDPGSLYADETQYWLWSRELDWGYYSKPPMIAWLIALSTAVFGDSDWAVRLLAPVLNTLTAGFLGLTAARLYGPRAGVAAAVMWLVMPAVWLSSAIMSTDAALMTGISASLYTLVRLREGGGWIWAAALGLALAFAFLAKYAAIYVFAGAGLAVLVDAPLRRALVSARGGLALIVFALPAGGNLAWNAVNDFATLGHTVDNANWGADLFNPGEALSFAADQFAVFGPLMMVMLIIAAIAALRSWTPDWNAASTALLLTAFTLPPLLVVTGQAFISRAHANWAAAAYAAGLILTVAFLLRGPVWRRWVLAGSAILHASAGALFVTLATAPQLADALGAESAFHRVREWPATADAVAAAAREHGAPTLVFDNRNDFHQMQRYGGHIPAELFMWRRFAGPHNYADTLWPLAPGFEGEVLVVSQRPHEAPLIEEDFARFEPAGEIVIALGPTRERRYQLFLAQGYDPVPRDAAFEARARALAEQTAGP</sequence>
<name>A0A5M6ZMI9_9PROT</name>
<keyword evidence="6 8" id="KW-1133">Transmembrane helix</keyword>
<evidence type="ECO:0000256" key="2">
    <source>
        <dbReference type="ARBA" id="ARBA00022475"/>
    </source>
</evidence>
<accession>A0A5M6ZMI9</accession>